<evidence type="ECO:0000313" key="2">
    <source>
        <dbReference type="EnsemblMetazoa" id="GAUT019833-PA"/>
    </source>
</evidence>
<organism evidence="2 3">
    <name type="scientific">Glossina austeni</name>
    <name type="common">Savannah tsetse fly</name>
    <dbReference type="NCBI Taxonomy" id="7395"/>
    <lineage>
        <taxon>Eukaryota</taxon>
        <taxon>Metazoa</taxon>
        <taxon>Ecdysozoa</taxon>
        <taxon>Arthropoda</taxon>
        <taxon>Hexapoda</taxon>
        <taxon>Insecta</taxon>
        <taxon>Pterygota</taxon>
        <taxon>Neoptera</taxon>
        <taxon>Endopterygota</taxon>
        <taxon>Diptera</taxon>
        <taxon>Brachycera</taxon>
        <taxon>Muscomorpha</taxon>
        <taxon>Hippoboscoidea</taxon>
        <taxon>Glossinidae</taxon>
        <taxon>Glossina</taxon>
    </lineage>
</organism>
<feature type="domain" description="Reverse transcriptase" evidence="1">
    <location>
        <begin position="250"/>
        <end position="337"/>
    </location>
</feature>
<sequence>MTAEAATKSSKRWTADEQQELAQLEAGLGTMSASDFIDHLAAHSTRSRDAIKKRRQRRSYVPTVSRLRAAEPAAPNILPCEDQGPTNFSVEENEELVEAIESLSLNEEDARIRREILASPERGKDALAEWIMIIGMSCPPPNMTAATNEFCRIFDESSINDDLPIANRREESIKVMQAISAEDVRWAMKSMKSDTPGLDNITVRALRKVSPNRLCLLFNAMLYLEHMPKSLKIGKTVFIRKAMTGGSDGVTKWRPITTSSIFMRALHKILARRLEALSLHSHNQRGFSRIDGVFSNVFCLEQIVKHATLNGRPLCLVSVDISKAFDTVSHHNGLRAANPPSAHSHNSIIYGPVREGVLGIFGFRDRKPAIVMERVEKLRSSDSTFAAIMGVCGQCIQRVRSMVTHGSKQAYHEHHAVSLNGSFSGCGGLRQLSAKLHSNRWVYQPPMHWSGEDYIKAVHLSFNLLPCRGENCQRQETVCHVLQACLKTRVHWEGQEPLSSFHNEKVCHYSSDAFLAKLMELYPGKSIAIVPIIVGARVAWCAQNDALTAAIRIGPRAVENIITGVIRGGVIIHSTFMRRVWEPYLRSKATATQVHAEIRS</sequence>
<dbReference type="Pfam" id="PF00078">
    <property type="entry name" value="RVT_1"/>
    <property type="match status" value="1"/>
</dbReference>
<dbReference type="VEuPathDB" id="VectorBase:GAUT019833"/>
<dbReference type="PANTHER" id="PTHR19446">
    <property type="entry name" value="REVERSE TRANSCRIPTASES"/>
    <property type="match status" value="1"/>
</dbReference>
<evidence type="ECO:0000259" key="1">
    <source>
        <dbReference type="Pfam" id="PF00078"/>
    </source>
</evidence>
<dbReference type="EnsemblMetazoa" id="GAUT019833-RA">
    <property type="protein sequence ID" value="GAUT019833-PA"/>
    <property type="gene ID" value="GAUT019833"/>
</dbReference>
<protein>
    <submittedName>
        <fullName evidence="2">Reverse transcriptase domain-containing protein</fullName>
    </submittedName>
</protein>
<dbReference type="InterPro" id="IPR000477">
    <property type="entry name" value="RT_dom"/>
</dbReference>
<dbReference type="GO" id="GO:0071897">
    <property type="term" value="P:DNA biosynthetic process"/>
    <property type="evidence" value="ECO:0007669"/>
    <property type="project" value="UniProtKB-ARBA"/>
</dbReference>
<keyword evidence="3" id="KW-1185">Reference proteome</keyword>
<dbReference type="Proteomes" id="UP000078200">
    <property type="component" value="Unassembled WGS sequence"/>
</dbReference>
<dbReference type="AlphaFoldDB" id="A0A1A9UYI9"/>
<dbReference type="InterPro" id="IPR043502">
    <property type="entry name" value="DNA/RNA_pol_sf"/>
</dbReference>
<accession>A0A1A9UYI9</accession>
<dbReference type="SUPFAM" id="SSF56672">
    <property type="entry name" value="DNA/RNA polymerases"/>
    <property type="match status" value="1"/>
</dbReference>
<name>A0A1A9UYI9_GLOAU</name>
<reference evidence="2" key="1">
    <citation type="submission" date="2020-05" db="UniProtKB">
        <authorList>
            <consortium name="EnsemblMetazoa"/>
        </authorList>
    </citation>
    <scope>IDENTIFICATION</scope>
    <source>
        <strain evidence="2">TTRI</strain>
    </source>
</reference>
<evidence type="ECO:0000313" key="3">
    <source>
        <dbReference type="Proteomes" id="UP000078200"/>
    </source>
</evidence>
<dbReference type="STRING" id="7395.A0A1A9UYI9"/>
<proteinExistence type="predicted"/>